<dbReference type="EMBL" id="CP094970">
    <property type="protein sequence ID" value="UYM06286.1"/>
    <property type="molecule type" value="Genomic_DNA"/>
</dbReference>
<dbReference type="AlphaFoldDB" id="A0AA46TJ64"/>
<keyword evidence="2" id="KW-1185">Reference proteome</keyword>
<evidence type="ECO:0000313" key="1">
    <source>
        <dbReference type="EMBL" id="UYM06286.1"/>
    </source>
</evidence>
<gene>
    <name evidence="1" type="ORF">L0C25_04195</name>
</gene>
<reference evidence="1" key="1">
    <citation type="submission" date="2022-01" db="EMBL/GenBank/DDBJ databases">
        <title>Nocardioidaceae gen. sp. A5X3R13.</title>
        <authorList>
            <person name="Lopez Marin M.A."/>
            <person name="Uhlik O."/>
        </authorList>
    </citation>
    <scope>NUCLEOTIDE SEQUENCE</scope>
    <source>
        <strain evidence="1">A5X3R13</strain>
    </source>
</reference>
<dbReference type="RefSeq" id="WP_271635170.1">
    <property type="nucleotide sequence ID" value="NZ_CP094970.1"/>
</dbReference>
<dbReference type="KEGG" id="sgrg:L0C25_04195"/>
<organism evidence="1 2">
    <name type="scientific">Solicola gregarius</name>
    <dbReference type="NCBI Taxonomy" id="2908642"/>
    <lineage>
        <taxon>Bacteria</taxon>
        <taxon>Bacillati</taxon>
        <taxon>Actinomycetota</taxon>
        <taxon>Actinomycetes</taxon>
        <taxon>Propionibacteriales</taxon>
        <taxon>Nocardioidaceae</taxon>
        <taxon>Solicola</taxon>
    </lineage>
</organism>
<sequence length="182" mass="19582">MKNPYLLAAHLPEPLVHYGLRQPGFAPVTSRSSDFDETYADSQVAGLGLLTALLLEDGQQYSTHVANLGLDVRDQVLAFADVAPFVCRPQRIADFAHDPRESVDRAVQLLMCAVTAARRVGKVRVSAQRLAAESQAVHSLLDPVGVGDLLSAVQEIVTATCSHNHLDRFGDSIAHANTSFGP</sequence>
<accession>A0AA46TJ64</accession>
<name>A0AA46TJ64_9ACTN</name>
<evidence type="ECO:0000313" key="2">
    <source>
        <dbReference type="Proteomes" id="UP001164390"/>
    </source>
</evidence>
<proteinExistence type="predicted"/>
<protein>
    <submittedName>
        <fullName evidence="1">Uncharacterized protein</fullName>
    </submittedName>
</protein>
<dbReference type="Proteomes" id="UP001164390">
    <property type="component" value="Chromosome"/>
</dbReference>